<evidence type="ECO:0000259" key="3">
    <source>
        <dbReference type="Pfam" id="PF01156"/>
    </source>
</evidence>
<dbReference type="PANTHER" id="PTHR12304">
    <property type="entry name" value="INOSINE-URIDINE PREFERRING NUCLEOSIDE HYDROLASE"/>
    <property type="match status" value="1"/>
</dbReference>
<sequence>MRKVILDCDNTFGLPDHDVDDGLTLFYILGAPTLDLLGVTLTYGNSSLAEVTKMTNELQTRLALPFQAYSTNQAKFLVEQVNQAPNQVTILATGALTNLYEAQKIDPLFFQKVEAIVLMGGTVEPLVVNQRAVKELNFSCDPVASEAVLLSQAKLTIMNGHMTAAAFFSKNELVELLQAAEPVLPRASFDWLATTLAEWIEWNQKVFRFSGFCNWDMTTAVYLERPDFFSEEAYYLSAVQDQLFKGQLQLTARSEYYVKMPKKLLALSEFNQLAIERMVTGLTKK</sequence>
<dbReference type="Proteomes" id="UP001180842">
    <property type="component" value="Unassembled WGS sequence"/>
</dbReference>
<keyword evidence="1 4" id="KW-0378">Hydrolase</keyword>
<dbReference type="InterPro" id="IPR001910">
    <property type="entry name" value="Inosine/uridine_hydrolase_dom"/>
</dbReference>
<dbReference type="SUPFAM" id="SSF53590">
    <property type="entry name" value="Nucleoside hydrolase"/>
    <property type="match status" value="1"/>
</dbReference>
<name>A0AAE4I3T7_9ENTE</name>
<dbReference type="AlphaFoldDB" id="A0AAE4I3T7"/>
<proteinExistence type="predicted"/>
<evidence type="ECO:0000313" key="4">
    <source>
        <dbReference type="EMBL" id="MDT2738007.1"/>
    </source>
</evidence>
<dbReference type="InterPro" id="IPR036452">
    <property type="entry name" value="Ribo_hydro-like"/>
</dbReference>
<reference evidence="4" key="1">
    <citation type="submission" date="2023-03" db="EMBL/GenBank/DDBJ databases">
        <authorList>
            <person name="Shen W."/>
            <person name="Cai J."/>
        </authorList>
    </citation>
    <scope>NUCLEOTIDE SEQUENCE</scope>
    <source>
        <strain evidence="4">P69-2</strain>
    </source>
</reference>
<gene>
    <name evidence="4" type="ORF">P7H00_12890</name>
</gene>
<dbReference type="Pfam" id="PF01156">
    <property type="entry name" value="IU_nuc_hydro"/>
    <property type="match status" value="1"/>
</dbReference>
<evidence type="ECO:0000313" key="5">
    <source>
        <dbReference type="Proteomes" id="UP001180842"/>
    </source>
</evidence>
<dbReference type="RefSeq" id="WP_067623961.1">
    <property type="nucleotide sequence ID" value="NZ_BAAAXL010000019.1"/>
</dbReference>
<dbReference type="InterPro" id="IPR023186">
    <property type="entry name" value="IUNH"/>
</dbReference>
<keyword evidence="2" id="KW-0326">Glycosidase</keyword>
<dbReference type="GO" id="GO:0008477">
    <property type="term" value="F:purine nucleosidase activity"/>
    <property type="evidence" value="ECO:0007669"/>
    <property type="project" value="TreeGrafter"/>
</dbReference>
<evidence type="ECO:0000256" key="1">
    <source>
        <dbReference type="ARBA" id="ARBA00022801"/>
    </source>
</evidence>
<dbReference type="Gene3D" id="3.90.245.10">
    <property type="entry name" value="Ribonucleoside hydrolase-like"/>
    <property type="match status" value="2"/>
</dbReference>
<accession>A0AAE4I3T7</accession>
<dbReference type="PANTHER" id="PTHR12304:SF4">
    <property type="entry name" value="URIDINE NUCLEOSIDASE"/>
    <property type="match status" value="1"/>
</dbReference>
<organism evidence="4 5">
    <name type="scientific">Enterococcus pseudoavium</name>
    <dbReference type="NCBI Taxonomy" id="44007"/>
    <lineage>
        <taxon>Bacteria</taxon>
        <taxon>Bacillati</taxon>
        <taxon>Bacillota</taxon>
        <taxon>Bacilli</taxon>
        <taxon>Lactobacillales</taxon>
        <taxon>Enterococcaceae</taxon>
        <taxon>Enterococcus</taxon>
    </lineage>
</organism>
<dbReference type="GO" id="GO:0005829">
    <property type="term" value="C:cytosol"/>
    <property type="evidence" value="ECO:0007669"/>
    <property type="project" value="TreeGrafter"/>
</dbReference>
<comment type="caution">
    <text evidence="4">The sequence shown here is derived from an EMBL/GenBank/DDBJ whole genome shotgun (WGS) entry which is preliminary data.</text>
</comment>
<dbReference type="GO" id="GO:0006152">
    <property type="term" value="P:purine nucleoside catabolic process"/>
    <property type="evidence" value="ECO:0007669"/>
    <property type="project" value="TreeGrafter"/>
</dbReference>
<protein>
    <submittedName>
        <fullName evidence="4">Nucleoside hydrolase</fullName>
    </submittedName>
</protein>
<feature type="domain" description="Inosine/uridine-preferring nucleoside hydrolase" evidence="3">
    <location>
        <begin position="69"/>
        <end position="251"/>
    </location>
</feature>
<dbReference type="EMBL" id="JARQAI010000026">
    <property type="protein sequence ID" value="MDT2738007.1"/>
    <property type="molecule type" value="Genomic_DNA"/>
</dbReference>
<evidence type="ECO:0000256" key="2">
    <source>
        <dbReference type="ARBA" id="ARBA00023295"/>
    </source>
</evidence>